<organism evidence="1 2">
    <name type="scientific">Avena sativa</name>
    <name type="common">Oat</name>
    <dbReference type="NCBI Taxonomy" id="4498"/>
    <lineage>
        <taxon>Eukaryota</taxon>
        <taxon>Viridiplantae</taxon>
        <taxon>Streptophyta</taxon>
        <taxon>Embryophyta</taxon>
        <taxon>Tracheophyta</taxon>
        <taxon>Spermatophyta</taxon>
        <taxon>Magnoliopsida</taxon>
        <taxon>Liliopsida</taxon>
        <taxon>Poales</taxon>
        <taxon>Poaceae</taxon>
        <taxon>BOP clade</taxon>
        <taxon>Pooideae</taxon>
        <taxon>Poodae</taxon>
        <taxon>Poeae</taxon>
        <taxon>Poeae Chloroplast Group 1 (Aveneae type)</taxon>
        <taxon>Aveninae</taxon>
        <taxon>Avena</taxon>
    </lineage>
</organism>
<evidence type="ECO:0000313" key="1">
    <source>
        <dbReference type="EnsemblPlants" id="AVESA.00010b.r2.3CG0455140.1.CDS.1"/>
    </source>
</evidence>
<dbReference type="Proteomes" id="UP001732700">
    <property type="component" value="Chromosome 3C"/>
</dbReference>
<name>A0ACD5VKY3_AVESA</name>
<keyword evidence="2" id="KW-1185">Reference proteome</keyword>
<sequence>MHASIHLISPQIKRAPAYIYRTYVPWFISSQPKKLTMSQPKPALVLLLLAASLCACTAASKPLLTKINKNAASTALYTAPLLAGRALVLDLTAPAVTSPCSSGTTTTVTLSASSTDGANPLSPVSFAAKATCAAAPSGAAGVAGLGRSSASLPAQVASTQKVANSFALCLPSDGKIGFSGNGVGAAIFGGGPFYLAKPADRPAITTLLSDPVPLHHPFSGNAGYFVTATAGIAVGGATAAAGPLVVGLSTTIPYTQLRSDVYRAVITAFDRAQGQSAKVSAVSPFELCYDSSKLGSSLSGYFVPQVDVMLEGGTNFTVVGGNSMAQVNSNTACFAFLQMKASGSTGPAVVIGGFQMENKLVVLDNAKQQLSFTGYVPAMGFSCSNFNFTSAA</sequence>
<protein>
    <submittedName>
        <fullName evidence="1">Uncharacterized protein</fullName>
    </submittedName>
</protein>
<reference evidence="1" key="1">
    <citation type="submission" date="2021-05" db="EMBL/GenBank/DDBJ databases">
        <authorList>
            <person name="Scholz U."/>
            <person name="Mascher M."/>
            <person name="Fiebig A."/>
        </authorList>
    </citation>
    <scope>NUCLEOTIDE SEQUENCE [LARGE SCALE GENOMIC DNA]</scope>
</reference>
<proteinExistence type="predicted"/>
<dbReference type="EnsemblPlants" id="AVESA.00010b.r2.3CG0455140.1">
    <property type="protein sequence ID" value="AVESA.00010b.r2.3CG0455140.1.CDS.1"/>
    <property type="gene ID" value="AVESA.00010b.r2.3CG0455140"/>
</dbReference>
<reference evidence="1" key="2">
    <citation type="submission" date="2025-09" db="UniProtKB">
        <authorList>
            <consortium name="EnsemblPlants"/>
        </authorList>
    </citation>
    <scope>IDENTIFICATION</scope>
</reference>
<evidence type="ECO:0000313" key="2">
    <source>
        <dbReference type="Proteomes" id="UP001732700"/>
    </source>
</evidence>
<accession>A0ACD5VKY3</accession>